<evidence type="ECO:0000256" key="6">
    <source>
        <dbReference type="ARBA" id="ARBA00022777"/>
    </source>
</evidence>
<dbReference type="PANTHER" id="PTHR43065">
    <property type="entry name" value="SENSOR HISTIDINE KINASE"/>
    <property type="match status" value="1"/>
</dbReference>
<dbReference type="Pfam" id="PF00672">
    <property type="entry name" value="HAMP"/>
    <property type="match status" value="1"/>
</dbReference>
<dbReference type="SUPFAM" id="SSF158472">
    <property type="entry name" value="HAMP domain-like"/>
    <property type="match status" value="1"/>
</dbReference>
<evidence type="ECO:0000256" key="5">
    <source>
        <dbReference type="ARBA" id="ARBA00022679"/>
    </source>
</evidence>
<evidence type="ECO:0000256" key="2">
    <source>
        <dbReference type="ARBA" id="ARBA00004370"/>
    </source>
</evidence>
<evidence type="ECO:0000256" key="4">
    <source>
        <dbReference type="ARBA" id="ARBA00022553"/>
    </source>
</evidence>
<dbReference type="Pfam" id="PF17152">
    <property type="entry name" value="CHASE8"/>
    <property type="match status" value="1"/>
</dbReference>
<name>A0A1H7X240_STIAU</name>
<feature type="coiled-coil region" evidence="7">
    <location>
        <begin position="237"/>
        <end position="271"/>
    </location>
</feature>
<feature type="transmembrane region" description="Helical" evidence="8">
    <location>
        <begin position="20"/>
        <end position="44"/>
    </location>
</feature>
<dbReference type="InterPro" id="IPR033417">
    <property type="entry name" value="CHASE8"/>
</dbReference>
<dbReference type="InterPro" id="IPR003594">
    <property type="entry name" value="HATPase_dom"/>
</dbReference>
<dbReference type="OrthoDB" id="9805967at2"/>
<dbReference type="Proteomes" id="UP000182719">
    <property type="component" value="Unassembled WGS sequence"/>
</dbReference>
<dbReference type="RefSeq" id="WP_075008929.1">
    <property type="nucleotide sequence ID" value="NZ_FOAP01000014.1"/>
</dbReference>
<dbReference type="Gene3D" id="3.30.565.10">
    <property type="entry name" value="Histidine kinase-like ATPase, C-terminal domain"/>
    <property type="match status" value="1"/>
</dbReference>
<keyword evidence="7" id="KW-0175">Coiled coil</keyword>
<dbReference type="GO" id="GO:0000155">
    <property type="term" value="F:phosphorelay sensor kinase activity"/>
    <property type="evidence" value="ECO:0007669"/>
    <property type="project" value="InterPro"/>
</dbReference>
<evidence type="ECO:0000256" key="7">
    <source>
        <dbReference type="SAM" id="Coils"/>
    </source>
</evidence>
<evidence type="ECO:0000256" key="3">
    <source>
        <dbReference type="ARBA" id="ARBA00012438"/>
    </source>
</evidence>
<keyword evidence="8" id="KW-0472">Membrane</keyword>
<keyword evidence="8" id="KW-1133">Transmembrane helix</keyword>
<dbReference type="AlphaFoldDB" id="A0A1H7X240"/>
<dbReference type="EMBL" id="FOAP01000014">
    <property type="protein sequence ID" value="SEM27920.1"/>
    <property type="molecule type" value="Genomic_DNA"/>
</dbReference>
<evidence type="ECO:0000259" key="9">
    <source>
        <dbReference type="PROSITE" id="PS50109"/>
    </source>
</evidence>
<keyword evidence="5" id="KW-0808">Transferase</keyword>
<dbReference type="PANTHER" id="PTHR43065:SF42">
    <property type="entry name" value="TWO-COMPONENT SENSOR PPRA"/>
    <property type="match status" value="1"/>
</dbReference>
<dbReference type="InterPro" id="IPR005467">
    <property type="entry name" value="His_kinase_dom"/>
</dbReference>
<gene>
    <name evidence="11" type="ORF">SAMN05444354_11472</name>
</gene>
<dbReference type="PRINTS" id="PR00344">
    <property type="entry name" value="BCTRLSENSOR"/>
</dbReference>
<dbReference type="InterPro" id="IPR003660">
    <property type="entry name" value="HAMP_dom"/>
</dbReference>
<dbReference type="InterPro" id="IPR004358">
    <property type="entry name" value="Sig_transdc_His_kin-like_C"/>
</dbReference>
<dbReference type="Gene3D" id="6.10.340.10">
    <property type="match status" value="1"/>
</dbReference>
<proteinExistence type="predicted"/>
<reference evidence="12" key="1">
    <citation type="submission" date="2016-10" db="EMBL/GenBank/DDBJ databases">
        <authorList>
            <person name="Varghese N."/>
            <person name="Submissions S."/>
        </authorList>
    </citation>
    <scope>NUCLEOTIDE SEQUENCE [LARGE SCALE GENOMIC DNA]</scope>
    <source>
        <strain evidence="12">DSM 17044</strain>
    </source>
</reference>
<evidence type="ECO:0000313" key="12">
    <source>
        <dbReference type="Proteomes" id="UP000182719"/>
    </source>
</evidence>
<feature type="domain" description="HAMP" evidence="10">
    <location>
        <begin position="184"/>
        <end position="238"/>
    </location>
</feature>
<dbReference type="CDD" id="cd06225">
    <property type="entry name" value="HAMP"/>
    <property type="match status" value="1"/>
</dbReference>
<dbReference type="Gene3D" id="1.10.287.130">
    <property type="match status" value="1"/>
</dbReference>
<dbReference type="Pfam" id="PF00512">
    <property type="entry name" value="HisKA"/>
    <property type="match status" value="1"/>
</dbReference>
<feature type="transmembrane region" description="Helical" evidence="8">
    <location>
        <begin position="164"/>
        <end position="187"/>
    </location>
</feature>
<dbReference type="InterPro" id="IPR036097">
    <property type="entry name" value="HisK_dim/P_sf"/>
</dbReference>
<keyword evidence="4" id="KW-0597">Phosphoprotein</keyword>
<sequence length="503" mass="53803">MKARAAALVRPWPLTVKLVGLLSAVIVITVLSLSVSLTATLTASTEGPLHERAKSLATVMATLVLPAIEFEHTEAATERLSALSKSPDAVYAAIYAPDGTLLAQWGQVPKASPFLLPVLLATSQVNAHHLQAAVPVGDTLHSSLIVAFSRAEQENQRAAIIQSALLTSGVLLPIMILLGVLVATGIVQPIRAMTAIADAIARGDRIAVSQLPSNRPDESGTLARAFQRLLEQEHEHQSQLEARVEERTQALQQANAELALRLRQLAEAQEQLVQTGKMAAVGQLAGGVAHEINNPLAVILGFAQGMERRVPEKDPLSLPVRSIVREALRCKNLVQELLTFSRVGKKTVESVDLNALVRSTLVLVEARARTQEVKIIPDFAGGLPILQGNKTQLQQVLVNLGTNALDVMKKGGTLTVRTFLQAPDSVCLEVTDTGSGIPEEVRSRIFDPFFTTKPVGEGTGLGLSLVYEIVQQHRGQIEVESQTGVGTTMRVRLPAHMGGTAST</sequence>
<dbReference type="Pfam" id="PF02518">
    <property type="entry name" value="HATPase_c"/>
    <property type="match status" value="1"/>
</dbReference>
<keyword evidence="12" id="KW-1185">Reference proteome</keyword>
<dbReference type="SUPFAM" id="SSF55874">
    <property type="entry name" value="ATPase domain of HSP90 chaperone/DNA topoisomerase II/histidine kinase"/>
    <property type="match status" value="1"/>
</dbReference>
<protein>
    <recommendedName>
        <fullName evidence="3">histidine kinase</fullName>
        <ecNumber evidence="3">2.7.13.3</ecNumber>
    </recommendedName>
</protein>
<comment type="catalytic activity">
    <reaction evidence="1">
        <text>ATP + protein L-histidine = ADP + protein N-phospho-L-histidine.</text>
        <dbReference type="EC" id="2.7.13.3"/>
    </reaction>
</comment>
<dbReference type="SMART" id="SM00387">
    <property type="entry name" value="HATPase_c"/>
    <property type="match status" value="1"/>
</dbReference>
<dbReference type="SMART" id="SM00304">
    <property type="entry name" value="HAMP"/>
    <property type="match status" value="1"/>
</dbReference>
<dbReference type="PROSITE" id="PS50109">
    <property type="entry name" value="HIS_KIN"/>
    <property type="match status" value="1"/>
</dbReference>
<evidence type="ECO:0000259" key="10">
    <source>
        <dbReference type="PROSITE" id="PS50885"/>
    </source>
</evidence>
<comment type="subcellular location">
    <subcellularLocation>
        <location evidence="2">Membrane</location>
    </subcellularLocation>
</comment>
<dbReference type="SUPFAM" id="SSF47384">
    <property type="entry name" value="Homodimeric domain of signal transducing histidine kinase"/>
    <property type="match status" value="1"/>
</dbReference>
<dbReference type="PROSITE" id="PS50885">
    <property type="entry name" value="HAMP"/>
    <property type="match status" value="1"/>
</dbReference>
<evidence type="ECO:0000313" key="11">
    <source>
        <dbReference type="EMBL" id="SEM27920.1"/>
    </source>
</evidence>
<dbReference type="GO" id="GO:0016020">
    <property type="term" value="C:membrane"/>
    <property type="evidence" value="ECO:0007669"/>
    <property type="project" value="UniProtKB-SubCell"/>
</dbReference>
<dbReference type="CDD" id="cd00082">
    <property type="entry name" value="HisKA"/>
    <property type="match status" value="1"/>
</dbReference>
<keyword evidence="6" id="KW-0418">Kinase</keyword>
<evidence type="ECO:0000256" key="1">
    <source>
        <dbReference type="ARBA" id="ARBA00000085"/>
    </source>
</evidence>
<evidence type="ECO:0000256" key="8">
    <source>
        <dbReference type="SAM" id="Phobius"/>
    </source>
</evidence>
<keyword evidence="8" id="KW-0812">Transmembrane</keyword>
<accession>A0A1H7X240</accession>
<feature type="domain" description="Histidine kinase" evidence="9">
    <location>
        <begin position="287"/>
        <end position="497"/>
    </location>
</feature>
<dbReference type="InterPro" id="IPR003661">
    <property type="entry name" value="HisK_dim/P_dom"/>
</dbReference>
<dbReference type="EC" id="2.7.13.3" evidence="3"/>
<organism evidence="11 12">
    <name type="scientific">Stigmatella aurantiaca</name>
    <dbReference type="NCBI Taxonomy" id="41"/>
    <lineage>
        <taxon>Bacteria</taxon>
        <taxon>Pseudomonadati</taxon>
        <taxon>Myxococcota</taxon>
        <taxon>Myxococcia</taxon>
        <taxon>Myxococcales</taxon>
        <taxon>Cystobacterineae</taxon>
        <taxon>Archangiaceae</taxon>
        <taxon>Stigmatella</taxon>
    </lineage>
</organism>
<dbReference type="SMART" id="SM00388">
    <property type="entry name" value="HisKA"/>
    <property type="match status" value="1"/>
</dbReference>
<dbReference type="InterPro" id="IPR036890">
    <property type="entry name" value="HATPase_C_sf"/>
</dbReference>